<keyword evidence="1" id="KW-0560">Oxidoreductase</keyword>
<dbReference type="Pfam" id="PF07992">
    <property type="entry name" value="Pyr_redox_2"/>
    <property type="match status" value="1"/>
</dbReference>
<dbReference type="InterPro" id="IPR036010">
    <property type="entry name" value="2Fe-2S_ferredoxin-like_sf"/>
</dbReference>
<dbReference type="InterPro" id="IPR001041">
    <property type="entry name" value="2Fe-2S_ferredoxin-type"/>
</dbReference>
<dbReference type="InterPro" id="IPR042204">
    <property type="entry name" value="2Fe-2S-bd_N"/>
</dbReference>
<dbReference type="GO" id="GO:0016491">
    <property type="term" value="F:oxidoreductase activity"/>
    <property type="evidence" value="ECO:0007669"/>
    <property type="project" value="UniProtKB-KW"/>
</dbReference>
<dbReference type="PRINTS" id="PR00368">
    <property type="entry name" value="FADPNR"/>
</dbReference>
<dbReference type="InterPro" id="IPR036188">
    <property type="entry name" value="FAD/NAD-bd_sf"/>
</dbReference>
<dbReference type="EMBL" id="CP027541">
    <property type="protein sequence ID" value="AWT51505.1"/>
    <property type="molecule type" value="Genomic_DNA"/>
</dbReference>
<dbReference type="Gene3D" id="3.10.20.440">
    <property type="entry name" value="2Fe-2S iron-sulphur cluster binding domain, sarcosine oxidase, alpha subunit, N-terminal domain"/>
    <property type="match status" value="1"/>
</dbReference>
<dbReference type="RefSeq" id="WP_036452394.1">
    <property type="nucleotide sequence ID" value="NZ_CP027541.1"/>
</dbReference>
<dbReference type="PANTHER" id="PTHR42949:SF3">
    <property type="entry name" value="ANAEROBIC GLYCEROL-3-PHOSPHATE DEHYDROGENASE SUBUNIT B"/>
    <property type="match status" value="1"/>
</dbReference>
<evidence type="ECO:0000313" key="3">
    <source>
        <dbReference type="EMBL" id="AWT51505.1"/>
    </source>
</evidence>
<feature type="domain" description="FAD/NAD(P)-binding" evidence="2">
    <location>
        <begin position="161"/>
        <end position="396"/>
    </location>
</feature>
<dbReference type="CDD" id="cd00207">
    <property type="entry name" value="fer2"/>
    <property type="match status" value="1"/>
</dbReference>
<dbReference type="InterPro" id="IPR023753">
    <property type="entry name" value="FAD/NAD-binding_dom"/>
</dbReference>
<organism evidence="3 4">
    <name type="scientific">Mycolicibacterium smegmatis (strain MKD8)</name>
    <name type="common">Mycobacterium smegmatis</name>
    <dbReference type="NCBI Taxonomy" id="1214915"/>
    <lineage>
        <taxon>Bacteria</taxon>
        <taxon>Bacillati</taxon>
        <taxon>Actinomycetota</taxon>
        <taxon>Actinomycetes</taxon>
        <taxon>Mycobacteriales</taxon>
        <taxon>Mycobacteriaceae</taxon>
        <taxon>Mycolicibacterium</taxon>
    </lineage>
</organism>
<proteinExistence type="predicted"/>
<gene>
    <name evidence="3" type="ORF">D806_005120</name>
</gene>
<protein>
    <submittedName>
        <fullName evidence="3">FAD dependent oxidoreductase</fullName>
    </submittedName>
</protein>
<reference evidence="4" key="2">
    <citation type="submission" date="2018-03" db="EMBL/GenBank/DDBJ databases">
        <authorList>
            <person name="Derbyshire K."/>
            <person name="Gray T.A."/>
            <person name="Champion M."/>
        </authorList>
    </citation>
    <scope>NUCLEOTIDE SEQUENCE [LARGE SCALE GENOMIC DNA]</scope>
    <source>
        <strain evidence="4">MKD8</strain>
    </source>
</reference>
<dbReference type="PANTHER" id="PTHR42949">
    <property type="entry name" value="ANAEROBIC GLYCEROL-3-PHOSPHATE DEHYDROGENASE SUBUNIT B"/>
    <property type="match status" value="1"/>
</dbReference>
<reference evidence="3 4" key="1">
    <citation type="journal article" date="2013" name="Genome Announc.">
        <title>Draft genome sequence of MKD8, a conjugal recipient Mycobacterium smegmatis strain.</title>
        <authorList>
            <person name="Gray T.A."/>
            <person name="Palumbo M.J."/>
            <person name="Derbyshire K.M."/>
        </authorList>
    </citation>
    <scope>NUCLEOTIDE SEQUENCE [LARGE SCALE GENOMIC DNA]</scope>
    <source>
        <strain evidence="3 4">MKD8</strain>
    </source>
</reference>
<dbReference type="Proteomes" id="UP000011200">
    <property type="component" value="Chromosome"/>
</dbReference>
<dbReference type="InterPro" id="IPR051691">
    <property type="entry name" value="Metab_Enz_Cyan_OpOx_G3PDH"/>
</dbReference>
<evidence type="ECO:0000313" key="4">
    <source>
        <dbReference type="Proteomes" id="UP000011200"/>
    </source>
</evidence>
<dbReference type="GO" id="GO:0051536">
    <property type="term" value="F:iron-sulfur cluster binding"/>
    <property type="evidence" value="ECO:0007669"/>
    <property type="project" value="InterPro"/>
</dbReference>
<dbReference type="Pfam" id="PF13510">
    <property type="entry name" value="Fer2_4"/>
    <property type="match status" value="1"/>
</dbReference>
<evidence type="ECO:0000259" key="2">
    <source>
        <dbReference type="Pfam" id="PF07992"/>
    </source>
</evidence>
<evidence type="ECO:0000256" key="1">
    <source>
        <dbReference type="ARBA" id="ARBA00023002"/>
    </source>
</evidence>
<dbReference type="SUPFAM" id="SSF54292">
    <property type="entry name" value="2Fe-2S ferredoxin-like"/>
    <property type="match status" value="1"/>
</dbReference>
<sequence length="455" mass="47830">MSEGSVRFTFENREIECADGTSVAGALLAQGTTILTRSFKYHRARGYTCGYGVCPNCPLTIDGVPGVLSCTTPAKDGMVVSRERGWPSASWDIFEASALFSRLLTAGFQFRYFARHPRLAHLFETVMAHIAGAGRIPTAAAADRLTTRVFPQDNRIPFAPDVVVVGGGLSGCQAAISAACAGATVVLVNDGPLGGRSLAGRCRVAVDAAGIERRVDRLADELITAVRAMTPAITVIDGTAVGWFEGGVMPVVGDGVQVQLRPASLVVAAGSYEIADLYAGNDLPGTMLQGAAERLLHRENVRPGNRAVVVTDSDAGLEFADELTAAGITVELVVDKRVGVAPAARHAVVTGARVVRARGRRAVRGVDVRHGDGRIFKYRCDLVVHALGERPAEELRTQWLAQHSAAATGMWTVGSACVEDRGTMSALQHAAHVGLLAAKTALAQAPDDDEVASDA</sequence>
<dbReference type="PRINTS" id="PR00411">
    <property type="entry name" value="PNDRDTASEI"/>
</dbReference>
<accession>A0A2U9PIJ1</accession>
<name>A0A2U9PIJ1_MYCSE</name>
<dbReference type="SUPFAM" id="SSF51905">
    <property type="entry name" value="FAD/NAD(P)-binding domain"/>
    <property type="match status" value="1"/>
</dbReference>
<dbReference type="AlphaFoldDB" id="A0A2U9PIJ1"/>
<dbReference type="Gene3D" id="3.50.50.60">
    <property type="entry name" value="FAD/NAD(P)-binding domain"/>
    <property type="match status" value="2"/>
</dbReference>